<dbReference type="AlphaFoldDB" id="A0A176RWH8"/>
<accession>A0A176RWH8</accession>
<protein>
    <submittedName>
        <fullName evidence="1">Uncharacterized protein</fullName>
    </submittedName>
</protein>
<reference evidence="1 2" key="1">
    <citation type="submission" date="2016-05" db="EMBL/GenBank/DDBJ databases">
        <title>Single-cell genome of chain-forming Candidatus Thiomargarita nelsonii and comparison to other large sulfur-oxidizing bacteria.</title>
        <authorList>
            <person name="Winkel M."/>
            <person name="Salman V."/>
            <person name="Woyke T."/>
            <person name="Schulz-Vogt H."/>
            <person name="Richter M."/>
            <person name="Flood B."/>
            <person name="Bailey J."/>
            <person name="Amann R."/>
            <person name="Mussmann M."/>
        </authorList>
    </citation>
    <scope>NUCLEOTIDE SEQUENCE [LARGE SCALE GENOMIC DNA]</scope>
    <source>
        <strain evidence="1 2">THI036</strain>
    </source>
</reference>
<keyword evidence="2" id="KW-1185">Reference proteome</keyword>
<organism evidence="1 2">
    <name type="scientific">Candidatus Thiomargarita nelsonii</name>
    <dbReference type="NCBI Taxonomy" id="1003181"/>
    <lineage>
        <taxon>Bacteria</taxon>
        <taxon>Pseudomonadati</taxon>
        <taxon>Pseudomonadota</taxon>
        <taxon>Gammaproteobacteria</taxon>
        <taxon>Thiotrichales</taxon>
        <taxon>Thiotrichaceae</taxon>
        <taxon>Thiomargarita</taxon>
    </lineage>
</organism>
<name>A0A176RWH8_9GAMM</name>
<evidence type="ECO:0000313" key="2">
    <source>
        <dbReference type="Proteomes" id="UP000076962"/>
    </source>
</evidence>
<sequence>MHYSVKFKIKFILMEFSKCLKPLSLNYANKQNPYLMLSKMEMLFVFTVKVNQLLILSRYPSRHGKEKFPD</sequence>
<gene>
    <name evidence="1" type="ORF">THIOM_004209</name>
</gene>
<evidence type="ECO:0000313" key="1">
    <source>
        <dbReference type="EMBL" id="OAD20110.1"/>
    </source>
</evidence>
<dbReference type="Proteomes" id="UP000076962">
    <property type="component" value="Unassembled WGS sequence"/>
</dbReference>
<dbReference type="EMBL" id="LUTY01002547">
    <property type="protein sequence ID" value="OAD20110.1"/>
    <property type="molecule type" value="Genomic_DNA"/>
</dbReference>
<proteinExistence type="predicted"/>
<comment type="caution">
    <text evidence="1">The sequence shown here is derived from an EMBL/GenBank/DDBJ whole genome shotgun (WGS) entry which is preliminary data.</text>
</comment>